<feature type="compositionally biased region" description="Acidic residues" evidence="1">
    <location>
        <begin position="322"/>
        <end position="341"/>
    </location>
</feature>
<feature type="region of interest" description="Disordered" evidence="1">
    <location>
        <begin position="1"/>
        <end position="365"/>
    </location>
</feature>
<feature type="compositionally biased region" description="Basic and acidic residues" evidence="1">
    <location>
        <begin position="135"/>
        <end position="155"/>
    </location>
</feature>
<dbReference type="Proteomes" id="UP001357485">
    <property type="component" value="Unassembled WGS sequence"/>
</dbReference>
<evidence type="ECO:0000313" key="2">
    <source>
        <dbReference type="EMBL" id="KAK5253375.1"/>
    </source>
</evidence>
<feature type="compositionally biased region" description="Low complexity" evidence="1">
    <location>
        <begin position="111"/>
        <end position="131"/>
    </location>
</feature>
<feature type="compositionally biased region" description="Polar residues" evidence="1">
    <location>
        <begin position="96"/>
        <end position="110"/>
    </location>
</feature>
<feature type="compositionally biased region" description="Polar residues" evidence="1">
    <location>
        <begin position="38"/>
        <end position="48"/>
    </location>
</feature>
<feature type="compositionally biased region" description="Polar residues" evidence="1">
    <location>
        <begin position="281"/>
        <end position="295"/>
    </location>
</feature>
<accession>A0ABR0LWZ6</accession>
<name>A0ABR0LWZ6_9PEZI</name>
<dbReference type="EMBL" id="JAVRRA010008990">
    <property type="protein sequence ID" value="KAK5253375.1"/>
    <property type="molecule type" value="Genomic_DNA"/>
</dbReference>
<proteinExistence type="predicted"/>
<protein>
    <submittedName>
        <fullName evidence="2">Uncharacterized protein</fullName>
    </submittedName>
</protein>
<keyword evidence="3" id="KW-1185">Reference proteome</keyword>
<sequence length="365" mass="39434">MNRTVGRRQARHPDPRDMSEAQRRKHMYLQQPVREPSLGSSEENSTFTPAAPEATPHVGQVDRQEQWQTQAVPPGPYPAPRRPRREQRRAEEIGSASATQVASQALQRNGSQAVAFNNAAAPPSPPVSVVSLGDEAGRHWREVETHEQAQAEQRRSRPPSFSSGGSAAMRGLRVGGRPSRNRMSVPLDHPTIQHWLEVEQHERAQAVDMQAHPPPYVVAGDTSGTPEGNPSTPAAVAPNALSRAAQEPQQEAVECEARERAEAARAGTQRPPPSQLAGRGNSVSGTNAPSSSRAPSQMPVRRPNQAPPRSLNRVPRLPEATDTSDSEEEDEAESSENENGDSDSSTTAQVTYAPVAILRGQNGGR</sequence>
<evidence type="ECO:0000313" key="3">
    <source>
        <dbReference type="Proteomes" id="UP001357485"/>
    </source>
</evidence>
<evidence type="ECO:0000256" key="1">
    <source>
        <dbReference type="SAM" id="MobiDB-lite"/>
    </source>
</evidence>
<comment type="caution">
    <text evidence="2">The sequence shown here is derived from an EMBL/GenBank/DDBJ whole genome shotgun (WGS) entry which is preliminary data.</text>
</comment>
<gene>
    <name evidence="2" type="ORF">LTR16_005143</name>
</gene>
<feature type="compositionally biased region" description="Basic and acidic residues" evidence="1">
    <location>
        <begin position="11"/>
        <end position="22"/>
    </location>
</feature>
<feature type="compositionally biased region" description="Basic residues" evidence="1">
    <location>
        <begin position="1"/>
        <end position="10"/>
    </location>
</feature>
<feature type="compositionally biased region" description="Polar residues" evidence="1">
    <location>
        <begin position="222"/>
        <end position="232"/>
    </location>
</feature>
<feature type="compositionally biased region" description="Basic and acidic residues" evidence="1">
    <location>
        <begin position="196"/>
        <end position="205"/>
    </location>
</feature>
<reference evidence="2 3" key="1">
    <citation type="submission" date="2023-08" db="EMBL/GenBank/DDBJ databases">
        <title>Black Yeasts Isolated from many extreme environments.</title>
        <authorList>
            <person name="Coleine C."/>
            <person name="Stajich J.E."/>
            <person name="Selbmann L."/>
        </authorList>
    </citation>
    <scope>NUCLEOTIDE SEQUENCE [LARGE SCALE GENOMIC DNA]</scope>
    <source>
        <strain evidence="2 3">CCFEE 536</strain>
    </source>
</reference>
<organism evidence="2 3">
    <name type="scientific">Cryomyces antarcticus</name>
    <dbReference type="NCBI Taxonomy" id="329879"/>
    <lineage>
        <taxon>Eukaryota</taxon>
        <taxon>Fungi</taxon>
        <taxon>Dikarya</taxon>
        <taxon>Ascomycota</taxon>
        <taxon>Pezizomycotina</taxon>
        <taxon>Dothideomycetes</taxon>
        <taxon>Dothideomycetes incertae sedis</taxon>
        <taxon>Cryomyces</taxon>
    </lineage>
</organism>